<dbReference type="Gene3D" id="3.40.50.620">
    <property type="entry name" value="HUPs"/>
    <property type="match status" value="1"/>
</dbReference>
<dbReference type="SUPFAM" id="SSF56037">
    <property type="entry name" value="PheT/TilS domain"/>
    <property type="match status" value="1"/>
</dbReference>
<dbReference type="PANTHER" id="PTHR43033:SF1">
    <property type="entry name" value="TRNA(ILE)-LYSIDINE SYNTHASE-RELATED"/>
    <property type="match status" value="1"/>
</dbReference>
<dbReference type="AlphaFoldDB" id="A0A1T5CVK2"/>
<dbReference type="InterPro" id="IPR014729">
    <property type="entry name" value="Rossmann-like_a/b/a_fold"/>
</dbReference>
<dbReference type="PANTHER" id="PTHR43033">
    <property type="entry name" value="TRNA(ILE)-LYSIDINE SYNTHASE-RELATED"/>
    <property type="match status" value="1"/>
</dbReference>
<dbReference type="Proteomes" id="UP000189981">
    <property type="component" value="Unassembled WGS sequence"/>
</dbReference>
<dbReference type="GO" id="GO:0005737">
    <property type="term" value="C:cytoplasm"/>
    <property type="evidence" value="ECO:0007669"/>
    <property type="project" value="UniProtKB-SubCell"/>
</dbReference>
<gene>
    <name evidence="8" type="primary">tilS</name>
    <name evidence="10" type="ORF">SAMN05661099_1914</name>
</gene>
<dbReference type="SMART" id="SM00977">
    <property type="entry name" value="TilS_C"/>
    <property type="match status" value="1"/>
</dbReference>
<keyword evidence="4 8" id="KW-0819">tRNA processing</keyword>
<comment type="subcellular location">
    <subcellularLocation>
        <location evidence="1 8">Cytoplasm</location>
    </subcellularLocation>
</comment>
<keyword evidence="5" id="KW-0547">Nucleotide-binding</keyword>
<keyword evidence="11" id="KW-1185">Reference proteome</keyword>
<evidence type="ECO:0000256" key="6">
    <source>
        <dbReference type="ARBA" id="ARBA00022840"/>
    </source>
</evidence>
<reference evidence="11" key="1">
    <citation type="submission" date="2017-02" db="EMBL/GenBank/DDBJ databases">
        <authorList>
            <person name="Varghese N."/>
            <person name="Submissions S."/>
        </authorList>
    </citation>
    <scope>NUCLEOTIDE SEQUENCE [LARGE SCALE GENOMIC DNA]</scope>
    <source>
        <strain evidence="11">DSM 22385</strain>
    </source>
</reference>
<dbReference type="InterPro" id="IPR012094">
    <property type="entry name" value="tRNA_Ile_lys_synt"/>
</dbReference>
<evidence type="ECO:0000256" key="5">
    <source>
        <dbReference type="ARBA" id="ARBA00022741"/>
    </source>
</evidence>
<evidence type="ECO:0000259" key="9">
    <source>
        <dbReference type="SMART" id="SM00977"/>
    </source>
</evidence>
<comment type="catalytic activity">
    <reaction evidence="7 8">
        <text>cytidine(34) in tRNA(Ile2) + L-lysine + ATP = lysidine(34) in tRNA(Ile2) + AMP + diphosphate + H(+)</text>
        <dbReference type="Rhea" id="RHEA:43744"/>
        <dbReference type="Rhea" id="RHEA-COMP:10625"/>
        <dbReference type="Rhea" id="RHEA-COMP:10670"/>
        <dbReference type="ChEBI" id="CHEBI:15378"/>
        <dbReference type="ChEBI" id="CHEBI:30616"/>
        <dbReference type="ChEBI" id="CHEBI:32551"/>
        <dbReference type="ChEBI" id="CHEBI:33019"/>
        <dbReference type="ChEBI" id="CHEBI:82748"/>
        <dbReference type="ChEBI" id="CHEBI:83665"/>
        <dbReference type="ChEBI" id="CHEBI:456215"/>
        <dbReference type="EC" id="6.3.4.19"/>
    </reaction>
</comment>
<dbReference type="HAMAP" id="MF_01161">
    <property type="entry name" value="tRNA_Ile_lys_synt"/>
    <property type="match status" value="1"/>
</dbReference>
<keyword evidence="2 8" id="KW-0963">Cytoplasm</keyword>
<dbReference type="OrthoDB" id="9807403at2"/>
<proteinExistence type="inferred from homology"/>
<keyword evidence="6" id="KW-0067">ATP-binding</keyword>
<evidence type="ECO:0000256" key="3">
    <source>
        <dbReference type="ARBA" id="ARBA00022598"/>
    </source>
</evidence>
<keyword evidence="3 8" id="KW-0436">Ligase</keyword>
<dbReference type="GO" id="GO:0006400">
    <property type="term" value="P:tRNA modification"/>
    <property type="evidence" value="ECO:0007669"/>
    <property type="project" value="UniProtKB-UniRule"/>
</dbReference>
<comment type="caution">
    <text evidence="8">Lacks conserved residue(s) required for the propagation of feature annotation.</text>
</comment>
<evidence type="ECO:0000256" key="2">
    <source>
        <dbReference type="ARBA" id="ARBA00022490"/>
    </source>
</evidence>
<evidence type="ECO:0000256" key="1">
    <source>
        <dbReference type="ARBA" id="ARBA00004496"/>
    </source>
</evidence>
<evidence type="ECO:0000313" key="11">
    <source>
        <dbReference type="Proteomes" id="UP000189981"/>
    </source>
</evidence>
<sequence length="445" mass="51460">MDALNRLILFIKQHALFLPEDRILLAVSSGRDSIVMAHLFNEAGFKFGIAHCNFNLRGKESSKDEQFTFDLASTLNVPFFSTTFDTAEYAKQNHISIQMAARDLRYQWLEEIREEFGFNYIAIAQHQNDVIETMLLNLTRGTGIAGMHGILPKKVRIIRPLLFLSRDEIDQIVQEQNLKFREDSSNSSTKYARNKIRLNVIPVLKELNPSLEQTFEANRKRFEELEIIFEKRINEIKADLFKESSKNEYEISLPGLKALDPVDTLLYGLFHSYGFTQPVLTDFKNSWNGVPGKIFSSGSYDLNLDRNRVLLTKAKTRIQNQILITHTDVSFQWGDKNYKGSSMLSENYSLRMDPLVAQLDFELLQFPLAFRNWQDGDRFQPLGVNGKKKLSDFFIEQKIPLSRKKEIGILQNGNGDIVWIAGLRIDERYKITAKTKKVFIFEQYT</sequence>
<evidence type="ECO:0000256" key="4">
    <source>
        <dbReference type="ARBA" id="ARBA00022694"/>
    </source>
</evidence>
<dbReference type="InterPro" id="IPR011063">
    <property type="entry name" value="TilS/TtcA_N"/>
</dbReference>
<comment type="similarity">
    <text evidence="8">Belongs to the tRNA(Ile)-lysidine synthase family.</text>
</comment>
<name>A0A1T5CVK2_9SPHI</name>
<dbReference type="STRING" id="572036.SAMN05661099_1914"/>
<evidence type="ECO:0000256" key="7">
    <source>
        <dbReference type="ARBA" id="ARBA00048539"/>
    </source>
</evidence>
<protein>
    <recommendedName>
        <fullName evidence="8">tRNA(Ile)-lysidine synthase</fullName>
        <ecNumber evidence="8">6.3.4.19</ecNumber>
    </recommendedName>
    <alternativeName>
        <fullName evidence="8">tRNA(Ile)-2-lysyl-cytidine synthase</fullName>
    </alternativeName>
    <alternativeName>
        <fullName evidence="8">tRNA(Ile)-lysidine synthetase</fullName>
    </alternativeName>
</protein>
<dbReference type="InterPro" id="IPR012795">
    <property type="entry name" value="tRNA_Ile_lys_synt_N"/>
</dbReference>
<dbReference type="EC" id="6.3.4.19" evidence="8"/>
<dbReference type="GO" id="GO:0005524">
    <property type="term" value="F:ATP binding"/>
    <property type="evidence" value="ECO:0007669"/>
    <property type="project" value="UniProtKB-KW"/>
</dbReference>
<dbReference type="SUPFAM" id="SSF52402">
    <property type="entry name" value="Adenine nucleotide alpha hydrolases-like"/>
    <property type="match status" value="1"/>
</dbReference>
<evidence type="ECO:0000313" key="10">
    <source>
        <dbReference type="EMBL" id="SKB63361.1"/>
    </source>
</evidence>
<comment type="function">
    <text evidence="8">Ligates lysine onto the cytidine present at position 34 of the AUA codon-specific tRNA(Ile) that contains the anticodon CAU, in an ATP-dependent manner. Cytidine is converted to lysidine, thus changing the amino acid specificity of the tRNA from methionine to isoleucine.</text>
</comment>
<dbReference type="GO" id="GO:0032267">
    <property type="term" value="F:tRNA(Ile)-lysidine synthase activity"/>
    <property type="evidence" value="ECO:0007669"/>
    <property type="project" value="UniProtKB-EC"/>
</dbReference>
<dbReference type="EMBL" id="FUYR01000002">
    <property type="protein sequence ID" value="SKB63361.1"/>
    <property type="molecule type" value="Genomic_DNA"/>
</dbReference>
<feature type="domain" description="Lysidine-tRNA(Ile) synthetase C-terminal" evidence="9">
    <location>
        <begin position="368"/>
        <end position="441"/>
    </location>
</feature>
<organism evidence="10 11">
    <name type="scientific">Daejeonella lutea</name>
    <dbReference type="NCBI Taxonomy" id="572036"/>
    <lineage>
        <taxon>Bacteria</taxon>
        <taxon>Pseudomonadati</taxon>
        <taxon>Bacteroidota</taxon>
        <taxon>Sphingobacteriia</taxon>
        <taxon>Sphingobacteriales</taxon>
        <taxon>Sphingobacteriaceae</taxon>
        <taxon>Daejeonella</taxon>
    </lineage>
</organism>
<accession>A0A1T5CVK2</accession>
<dbReference type="RefSeq" id="WP_079702464.1">
    <property type="nucleotide sequence ID" value="NZ_FUYR01000002.1"/>
</dbReference>
<dbReference type="CDD" id="cd01992">
    <property type="entry name" value="TilS_N"/>
    <property type="match status" value="1"/>
</dbReference>
<dbReference type="NCBIfam" id="TIGR02432">
    <property type="entry name" value="lysidine_TilS_N"/>
    <property type="match status" value="1"/>
</dbReference>
<dbReference type="InterPro" id="IPR012796">
    <property type="entry name" value="Lysidine-tRNA-synth_C"/>
</dbReference>
<evidence type="ECO:0000256" key="8">
    <source>
        <dbReference type="HAMAP-Rule" id="MF_01161"/>
    </source>
</evidence>
<dbReference type="NCBIfam" id="TIGR02433">
    <property type="entry name" value="lysidine_TilS_C"/>
    <property type="match status" value="1"/>
</dbReference>
<dbReference type="Pfam" id="PF11734">
    <property type="entry name" value="TilS_C"/>
    <property type="match status" value="1"/>
</dbReference>
<dbReference type="Pfam" id="PF01171">
    <property type="entry name" value="ATP_bind_3"/>
    <property type="match status" value="1"/>
</dbReference>